<comment type="caution">
    <text evidence="1">The sequence shown here is derived from an EMBL/GenBank/DDBJ whole genome shotgun (WGS) entry which is preliminary data.</text>
</comment>
<dbReference type="AlphaFoldDB" id="A0AA38CHI6"/>
<keyword evidence="2" id="KW-1185">Reference proteome</keyword>
<feature type="non-terminal residue" evidence="1">
    <location>
        <position position="107"/>
    </location>
</feature>
<dbReference type="Proteomes" id="UP000824469">
    <property type="component" value="Unassembled WGS sequence"/>
</dbReference>
<protein>
    <submittedName>
        <fullName evidence="1">Uncharacterized protein</fullName>
    </submittedName>
</protein>
<organism evidence="1 2">
    <name type="scientific">Taxus chinensis</name>
    <name type="common">Chinese yew</name>
    <name type="synonym">Taxus wallichiana var. chinensis</name>
    <dbReference type="NCBI Taxonomy" id="29808"/>
    <lineage>
        <taxon>Eukaryota</taxon>
        <taxon>Viridiplantae</taxon>
        <taxon>Streptophyta</taxon>
        <taxon>Embryophyta</taxon>
        <taxon>Tracheophyta</taxon>
        <taxon>Spermatophyta</taxon>
        <taxon>Pinopsida</taxon>
        <taxon>Pinidae</taxon>
        <taxon>Conifers II</taxon>
        <taxon>Cupressales</taxon>
        <taxon>Taxaceae</taxon>
        <taxon>Taxus</taxon>
    </lineage>
</organism>
<dbReference type="EMBL" id="JAHRHJ020000009">
    <property type="protein sequence ID" value="KAH9301611.1"/>
    <property type="molecule type" value="Genomic_DNA"/>
</dbReference>
<evidence type="ECO:0000313" key="2">
    <source>
        <dbReference type="Proteomes" id="UP000824469"/>
    </source>
</evidence>
<proteinExistence type="predicted"/>
<gene>
    <name evidence="1" type="ORF">KI387_013194</name>
</gene>
<sequence length="107" mass="11887">VVYGTVGTLGREGCEKLNRSKVGKIIQVFCFVRVGTVKTKVCVGRESADFLKDSPFWAVQRYSSRTAGKKVCVGRELTGLPKDSPFRAVRRYSSGTARTKVREGRVR</sequence>
<name>A0AA38CHI6_TAXCH</name>
<evidence type="ECO:0000313" key="1">
    <source>
        <dbReference type="EMBL" id="KAH9301611.1"/>
    </source>
</evidence>
<reference evidence="1 2" key="1">
    <citation type="journal article" date="2021" name="Nat. Plants">
        <title>The Taxus genome provides insights into paclitaxel biosynthesis.</title>
        <authorList>
            <person name="Xiong X."/>
            <person name="Gou J."/>
            <person name="Liao Q."/>
            <person name="Li Y."/>
            <person name="Zhou Q."/>
            <person name="Bi G."/>
            <person name="Li C."/>
            <person name="Du R."/>
            <person name="Wang X."/>
            <person name="Sun T."/>
            <person name="Guo L."/>
            <person name="Liang H."/>
            <person name="Lu P."/>
            <person name="Wu Y."/>
            <person name="Zhang Z."/>
            <person name="Ro D.K."/>
            <person name="Shang Y."/>
            <person name="Huang S."/>
            <person name="Yan J."/>
        </authorList>
    </citation>
    <scope>NUCLEOTIDE SEQUENCE [LARGE SCALE GENOMIC DNA]</scope>
    <source>
        <strain evidence="1">Ta-2019</strain>
    </source>
</reference>
<accession>A0AA38CHI6</accession>
<feature type="non-terminal residue" evidence="1">
    <location>
        <position position="1"/>
    </location>
</feature>